<dbReference type="PROSITE" id="PS00886">
    <property type="entry name" value="ILVD_EDD_1"/>
    <property type="match status" value="1"/>
</dbReference>
<evidence type="ECO:0000256" key="7">
    <source>
        <dbReference type="ARBA" id="ARBA00023004"/>
    </source>
</evidence>
<dbReference type="NCBIfam" id="NF009103">
    <property type="entry name" value="PRK12448.1"/>
    <property type="match status" value="1"/>
</dbReference>
<dbReference type="Gene3D" id="3.50.30.80">
    <property type="entry name" value="IlvD/EDD C-terminal domain-like"/>
    <property type="match status" value="1"/>
</dbReference>
<dbReference type="GO" id="GO:0051537">
    <property type="term" value="F:2 iron, 2 sulfur cluster binding"/>
    <property type="evidence" value="ECO:0007669"/>
    <property type="project" value="UniProtKB-UniRule"/>
</dbReference>
<evidence type="ECO:0000259" key="17">
    <source>
        <dbReference type="Pfam" id="PF24877"/>
    </source>
</evidence>
<dbReference type="RefSeq" id="WP_179355227.1">
    <property type="nucleotide sequence ID" value="NZ_CP058627.1"/>
</dbReference>
<evidence type="ECO:0000256" key="11">
    <source>
        <dbReference type="ARBA" id="ARBA00029304"/>
    </source>
</evidence>
<comment type="similarity">
    <text evidence="2 15">Belongs to the IlvD/Edd family.</text>
</comment>
<keyword evidence="3 15" id="KW-0028">Amino-acid biosynthesis</keyword>
<feature type="modified residue" description="N6-carboxylysine" evidence="15">
    <location>
        <position position="124"/>
    </location>
</feature>
<dbReference type="UniPathway" id="UPA00049">
    <property type="reaction ID" value="UER00061"/>
</dbReference>
<dbReference type="InterPro" id="IPR020558">
    <property type="entry name" value="DiOHA_6PGluconate_deHydtase_CS"/>
</dbReference>
<feature type="binding site" evidence="15">
    <location>
        <position position="81"/>
    </location>
    <ligand>
        <name>Mg(2+)</name>
        <dbReference type="ChEBI" id="CHEBI:18420"/>
    </ligand>
</feature>
<dbReference type="Proteomes" id="UP000509597">
    <property type="component" value="Chromosome"/>
</dbReference>
<dbReference type="PANTHER" id="PTHR43661">
    <property type="entry name" value="D-XYLONATE DEHYDRATASE"/>
    <property type="match status" value="1"/>
</dbReference>
<dbReference type="SUPFAM" id="SSF52016">
    <property type="entry name" value="LeuD/IlvD-like"/>
    <property type="match status" value="1"/>
</dbReference>
<dbReference type="Pfam" id="PF00920">
    <property type="entry name" value="ILVD_EDD_N"/>
    <property type="match status" value="1"/>
</dbReference>
<feature type="domain" description="Dihydroxy-acid/6-phosphogluconate dehydratase C-terminal" evidence="17">
    <location>
        <begin position="409"/>
        <end position="608"/>
    </location>
</feature>
<proteinExistence type="inferred from homology"/>
<keyword evidence="10 15" id="KW-0100">Branched-chain amino acid biosynthesis</keyword>
<dbReference type="HAMAP" id="MF_00012">
    <property type="entry name" value="IlvD"/>
    <property type="match status" value="1"/>
</dbReference>
<evidence type="ECO:0000256" key="3">
    <source>
        <dbReference type="ARBA" id="ARBA00022605"/>
    </source>
</evidence>
<comment type="pathway">
    <text evidence="12 15">Amino-acid biosynthesis; L-valine biosynthesis; L-valine from pyruvate: step 3/4.</text>
</comment>
<dbReference type="InterPro" id="IPR042096">
    <property type="entry name" value="Dihydro-acid_dehy_C"/>
</dbReference>
<feature type="binding site" evidence="15">
    <location>
        <position position="123"/>
    </location>
    <ligand>
        <name>Mg(2+)</name>
        <dbReference type="ChEBI" id="CHEBI:18420"/>
    </ligand>
</feature>
<dbReference type="InterPro" id="IPR056740">
    <property type="entry name" value="ILV_EDD_C"/>
</dbReference>
<dbReference type="GO" id="GO:0009099">
    <property type="term" value="P:L-valine biosynthetic process"/>
    <property type="evidence" value="ECO:0007669"/>
    <property type="project" value="UniProtKB-UniRule"/>
</dbReference>
<comment type="catalytic activity">
    <reaction evidence="11">
        <text>(2R)-2,3-dihydroxy-3-methylbutanoate = 3-methyl-2-oxobutanoate + H2O</text>
        <dbReference type="Rhea" id="RHEA:24809"/>
        <dbReference type="ChEBI" id="CHEBI:11851"/>
        <dbReference type="ChEBI" id="CHEBI:15377"/>
        <dbReference type="ChEBI" id="CHEBI:49072"/>
        <dbReference type="EC" id="4.2.1.9"/>
    </reaction>
    <physiologicalReaction direction="left-to-right" evidence="11">
        <dbReference type="Rhea" id="RHEA:24810"/>
    </physiologicalReaction>
</comment>
<feature type="domain" description="Dihydroxy-acid/6-phosphogluconate dehydratase N-terminal" evidence="16">
    <location>
        <begin position="34"/>
        <end position="359"/>
    </location>
</feature>
<evidence type="ECO:0000256" key="2">
    <source>
        <dbReference type="ARBA" id="ARBA00006486"/>
    </source>
</evidence>
<keyword evidence="19" id="KW-1185">Reference proteome</keyword>
<keyword evidence="4 15" id="KW-0001">2Fe-2S</keyword>
<dbReference type="NCBIfam" id="TIGR00110">
    <property type="entry name" value="ilvD"/>
    <property type="match status" value="1"/>
</dbReference>
<evidence type="ECO:0000256" key="8">
    <source>
        <dbReference type="ARBA" id="ARBA00023014"/>
    </source>
</evidence>
<keyword evidence="7 15" id="KW-0408">Iron</keyword>
<evidence type="ECO:0000313" key="18">
    <source>
        <dbReference type="EMBL" id="QLG88724.1"/>
    </source>
</evidence>
<keyword evidence="8 15" id="KW-0411">Iron-sulfur</keyword>
<evidence type="ECO:0000313" key="19">
    <source>
        <dbReference type="Proteomes" id="UP000509597"/>
    </source>
</evidence>
<evidence type="ECO:0000256" key="5">
    <source>
        <dbReference type="ARBA" id="ARBA00022723"/>
    </source>
</evidence>
<evidence type="ECO:0000256" key="9">
    <source>
        <dbReference type="ARBA" id="ARBA00023239"/>
    </source>
</evidence>
<comment type="subunit">
    <text evidence="15">Homodimer.</text>
</comment>
<evidence type="ECO:0000256" key="1">
    <source>
        <dbReference type="ARBA" id="ARBA00001946"/>
    </source>
</evidence>
<dbReference type="InterPro" id="IPR037237">
    <property type="entry name" value="IlvD/EDD_N"/>
</dbReference>
<dbReference type="EMBL" id="CP058627">
    <property type="protein sequence ID" value="QLG88724.1"/>
    <property type="molecule type" value="Genomic_DNA"/>
</dbReference>
<dbReference type="GO" id="GO:0009097">
    <property type="term" value="P:isoleucine biosynthetic process"/>
    <property type="evidence" value="ECO:0007669"/>
    <property type="project" value="UniProtKB-UniRule"/>
</dbReference>
<dbReference type="GO" id="GO:0004160">
    <property type="term" value="F:dihydroxy-acid dehydratase activity"/>
    <property type="evidence" value="ECO:0007669"/>
    <property type="project" value="UniProtKB-UniRule"/>
</dbReference>
<evidence type="ECO:0000256" key="6">
    <source>
        <dbReference type="ARBA" id="ARBA00022842"/>
    </source>
</evidence>
<feature type="binding site" description="via carbamate group" evidence="15">
    <location>
        <position position="124"/>
    </location>
    <ligand>
        <name>Mg(2+)</name>
        <dbReference type="ChEBI" id="CHEBI:18420"/>
    </ligand>
</feature>
<evidence type="ECO:0000256" key="4">
    <source>
        <dbReference type="ARBA" id="ARBA00022714"/>
    </source>
</evidence>
<evidence type="ECO:0000256" key="12">
    <source>
        <dbReference type="ARBA" id="ARBA00029436"/>
    </source>
</evidence>
<dbReference type="SUPFAM" id="SSF143975">
    <property type="entry name" value="IlvD/EDD N-terminal domain-like"/>
    <property type="match status" value="1"/>
</dbReference>
<dbReference type="KEGG" id="chiz:HQ393_11040"/>
<dbReference type="PANTHER" id="PTHR43661:SF3">
    <property type="entry name" value="D-XYLONATE DEHYDRATASE YAGF-RELATED"/>
    <property type="match status" value="1"/>
</dbReference>
<dbReference type="GO" id="GO:0005829">
    <property type="term" value="C:cytosol"/>
    <property type="evidence" value="ECO:0007669"/>
    <property type="project" value="TreeGrafter"/>
</dbReference>
<comment type="caution">
    <text evidence="15">Lacks conserved residue(s) required for the propagation of feature annotation.</text>
</comment>
<evidence type="ECO:0000256" key="15">
    <source>
        <dbReference type="HAMAP-Rule" id="MF_00012"/>
    </source>
</evidence>
<comment type="pathway">
    <text evidence="13 15">Amino-acid biosynthesis; L-isoleucine biosynthesis; L-isoleucine from 2-oxobutanoate: step 3/4.</text>
</comment>
<dbReference type="FunFam" id="3.50.30.80:FF:000001">
    <property type="entry name" value="Dihydroxy-acid dehydratase"/>
    <property type="match status" value="1"/>
</dbReference>
<dbReference type="UniPathway" id="UPA00047">
    <property type="reaction ID" value="UER00057"/>
</dbReference>
<dbReference type="PROSITE" id="PS00887">
    <property type="entry name" value="ILVD_EDD_2"/>
    <property type="match status" value="1"/>
</dbReference>
<keyword evidence="6 15" id="KW-0460">Magnesium</keyword>
<evidence type="ECO:0000256" key="13">
    <source>
        <dbReference type="ARBA" id="ARBA00029437"/>
    </source>
</evidence>
<dbReference type="GO" id="GO:0000287">
    <property type="term" value="F:magnesium ion binding"/>
    <property type="evidence" value="ECO:0007669"/>
    <property type="project" value="UniProtKB-UniRule"/>
</dbReference>
<dbReference type="Pfam" id="PF24877">
    <property type="entry name" value="ILV_EDD_C"/>
    <property type="match status" value="1"/>
</dbReference>
<reference evidence="18 19" key="1">
    <citation type="submission" date="2020-07" db="EMBL/GenBank/DDBJ databases">
        <title>Complete genome sequence of Chitinibacter sp. 2T18.</title>
        <authorList>
            <person name="Bae J.-W."/>
            <person name="Choi J.-W."/>
        </authorList>
    </citation>
    <scope>NUCLEOTIDE SEQUENCE [LARGE SCALE GENOMIC DNA]</scope>
    <source>
        <strain evidence="18 19">2T18</strain>
    </source>
</reference>
<evidence type="ECO:0000256" key="14">
    <source>
        <dbReference type="ARBA" id="ARBA00029490"/>
    </source>
</evidence>
<comment type="cofactor">
    <cofactor evidence="1 15">
        <name>Mg(2+)</name>
        <dbReference type="ChEBI" id="CHEBI:18420"/>
    </cofactor>
</comment>
<evidence type="ECO:0000259" key="16">
    <source>
        <dbReference type="Pfam" id="PF00920"/>
    </source>
</evidence>
<feature type="active site" description="Proton acceptor" evidence="15">
    <location>
        <position position="518"/>
    </location>
</feature>
<dbReference type="InterPro" id="IPR000581">
    <property type="entry name" value="ILV_EDD_N"/>
</dbReference>
<name>A0A7H9BMX5_9NEIS</name>
<dbReference type="InterPro" id="IPR004404">
    <property type="entry name" value="DihydroxyA_deHydtase"/>
</dbReference>
<keyword evidence="9 15" id="KW-0456">Lyase</keyword>
<evidence type="ECO:0000256" key="10">
    <source>
        <dbReference type="ARBA" id="ARBA00023304"/>
    </source>
</evidence>
<comment type="catalytic activity">
    <reaction evidence="15">
        <text>(2R,3R)-2,3-dihydroxy-3-methylpentanoate = (S)-3-methyl-2-oxopentanoate + H2O</text>
        <dbReference type="Rhea" id="RHEA:27694"/>
        <dbReference type="ChEBI" id="CHEBI:15377"/>
        <dbReference type="ChEBI" id="CHEBI:35146"/>
        <dbReference type="ChEBI" id="CHEBI:49258"/>
        <dbReference type="EC" id="4.2.1.9"/>
    </reaction>
</comment>
<accession>A0A7H9BMX5</accession>
<feature type="binding site" evidence="15">
    <location>
        <position position="492"/>
    </location>
    <ligand>
        <name>Mg(2+)</name>
        <dbReference type="ChEBI" id="CHEBI:18420"/>
    </ligand>
</feature>
<keyword evidence="5 15" id="KW-0479">Metal-binding</keyword>
<comment type="function">
    <text evidence="15">Functions in the biosynthesis of branched-chain amino acids. Catalyzes the dehydration of (2R,3R)-2,3-dihydroxy-3-methylpentanoate (2,3-dihydroxy-3-methylvalerate) into 2-oxo-3-methylpentanoate (2-oxo-3-methylvalerate) and of (2R)-2,3-dihydroxy-3-methylbutanoate (2,3-dihydroxyisovalerate) into 2-oxo-3-methylbutanoate (2-oxoisovalerate), the penultimate precursor to L-isoleucine and L-valine, respectively.</text>
</comment>
<organism evidence="18 19">
    <name type="scientific">Chitinibacter bivalviorum</name>
    <dbReference type="NCBI Taxonomy" id="2739434"/>
    <lineage>
        <taxon>Bacteria</taxon>
        <taxon>Pseudomonadati</taxon>
        <taxon>Pseudomonadota</taxon>
        <taxon>Betaproteobacteria</taxon>
        <taxon>Neisseriales</taxon>
        <taxon>Chitinibacteraceae</taxon>
        <taxon>Chitinibacter</taxon>
    </lineage>
</organism>
<sequence>MPVYRSRTTTHGRNMAGARALWRATGMKDGDFDKPIIAICNSFTQFVPGHVHLQNLGQLVAREVEKAGGVAKEFNTIAVDDGIAMGHGGMLYSLPSRDLIADSVEYMVNAHCADAIVCISNCDKITPGMLMASLRLNIPVIFVSGGPMEAGKVNWQGETRKLDLVDAMVEAANPNVSDEEVAAVERSACPTCGSCSGMFTANSMNCLTEALGLSLPGNGSLLATHGDRKQLFLQAGRTIVELAKRYYEQDDESVLPRNIATFEAFENAIALDIAMGGSTNTVLHLLAAAHEAGVDFKMQDIDRMSRKVPCLSKVAPATQKYHMEDVHRAGGVIGILAELDRAGLIHRDVPTVHAKTLGEGLDQWDIVKNSPDSLAHLLFRAAPGGVATTIAFSQSMRWPELDLDRANGCIRNKENAYSQDGGIAVLYGNIAERGCIVKTAGVDDSILKFTGRVRIFESQDDAVAGILDDQIVAGDVVLIRYEGPKGGPGMQEMLYPTSYLKSKGLGKACALLTDGRFSGGTSGLSIGHVSPEAAEGGAIGLAQEGDTLEIDIPNRTINLLVSDEELAARRIAMDAKGKDAWKPVDRQRIVSAALRAYAAMTTSADTGAVRDVSQVERKD</sequence>
<protein>
    <recommendedName>
        <fullName evidence="14 15">Dihydroxy-acid dehydratase</fullName>
        <shortName evidence="15">DAD</shortName>
        <ecNumber evidence="14 15">4.2.1.9</ecNumber>
    </recommendedName>
</protein>
<comment type="cofactor">
    <cofactor evidence="15">
        <name>[2Fe-2S] cluster</name>
        <dbReference type="ChEBI" id="CHEBI:190135"/>
    </cofactor>
    <text evidence="15">Binds 1 [2Fe-2S] cluster per subunit. This cluster acts as a Lewis acid cofactor.</text>
</comment>
<gene>
    <name evidence="15 18" type="primary">ilvD</name>
    <name evidence="18" type="ORF">HQ393_11040</name>
</gene>
<dbReference type="AlphaFoldDB" id="A0A7H9BMX5"/>
<dbReference type="EC" id="4.2.1.9" evidence="14 15"/>